<proteinExistence type="predicted"/>
<accession>A0A922N074</accession>
<name>A0A922N074_SPOEX</name>
<reference evidence="1" key="1">
    <citation type="journal article" date="2021" name="G3 (Bethesda)">
        <title>Genome and transcriptome analysis of the beet armyworm Spodoptera exigua reveals targets for pest control. .</title>
        <authorList>
            <person name="Simon S."/>
            <person name="Breeschoten T."/>
            <person name="Jansen H.J."/>
            <person name="Dirks R.P."/>
            <person name="Schranz M.E."/>
            <person name="Ros V.I.D."/>
        </authorList>
    </citation>
    <scope>NUCLEOTIDE SEQUENCE</scope>
    <source>
        <strain evidence="1">TB_SE_WUR_2020</strain>
    </source>
</reference>
<evidence type="ECO:0000313" key="2">
    <source>
        <dbReference type="Proteomes" id="UP000814243"/>
    </source>
</evidence>
<evidence type="ECO:0000313" key="1">
    <source>
        <dbReference type="EMBL" id="KAH9645881.1"/>
    </source>
</evidence>
<dbReference type="Proteomes" id="UP000814243">
    <property type="component" value="Unassembled WGS sequence"/>
</dbReference>
<gene>
    <name evidence="1" type="ORF">HF086_010080</name>
</gene>
<dbReference type="AlphaFoldDB" id="A0A922N074"/>
<sequence length="89" mass="10346">MKRKAVDLNLEIGEKVYLKNMTKENKLTPNFNPEAHTVTDVHGGDVRVTNDLTGKEYRRNIIHLKRVENNNWKVVNQDENSETNPEVED</sequence>
<comment type="caution">
    <text evidence="1">The sequence shown here is derived from an EMBL/GenBank/DDBJ whole genome shotgun (WGS) entry which is preliminary data.</text>
</comment>
<protein>
    <submittedName>
        <fullName evidence="1">Uncharacterized protein</fullName>
    </submittedName>
</protein>
<organism evidence="1 2">
    <name type="scientific">Spodoptera exigua</name>
    <name type="common">Beet armyworm</name>
    <name type="synonym">Noctua fulgens</name>
    <dbReference type="NCBI Taxonomy" id="7107"/>
    <lineage>
        <taxon>Eukaryota</taxon>
        <taxon>Metazoa</taxon>
        <taxon>Ecdysozoa</taxon>
        <taxon>Arthropoda</taxon>
        <taxon>Hexapoda</taxon>
        <taxon>Insecta</taxon>
        <taxon>Pterygota</taxon>
        <taxon>Neoptera</taxon>
        <taxon>Endopterygota</taxon>
        <taxon>Lepidoptera</taxon>
        <taxon>Glossata</taxon>
        <taxon>Ditrysia</taxon>
        <taxon>Noctuoidea</taxon>
        <taxon>Noctuidae</taxon>
        <taxon>Amphipyrinae</taxon>
        <taxon>Spodoptera</taxon>
    </lineage>
</organism>
<dbReference type="EMBL" id="JACEFF010000008">
    <property type="protein sequence ID" value="KAH9645881.1"/>
    <property type="molecule type" value="Genomic_DNA"/>
</dbReference>